<feature type="region of interest" description="Disordered" evidence="1">
    <location>
        <begin position="275"/>
        <end position="300"/>
    </location>
</feature>
<dbReference type="AlphaFoldDB" id="A0A6I8NZK4"/>
<feature type="compositionally biased region" description="Basic and acidic residues" evidence="1">
    <location>
        <begin position="141"/>
        <end position="151"/>
    </location>
</feature>
<dbReference type="Ensembl" id="ENSOANT00000068794.1">
    <property type="protein sequence ID" value="ENSOANP00000046888.1"/>
    <property type="gene ID" value="ENSOANG00000039248.1"/>
</dbReference>
<feature type="compositionally biased region" description="Low complexity" evidence="1">
    <location>
        <begin position="324"/>
        <end position="341"/>
    </location>
</feature>
<dbReference type="Bgee" id="ENSOANG00000039248">
    <property type="expression patterns" value="Expressed in fibroblast and 6 other cell types or tissues"/>
</dbReference>
<organism evidence="2 3">
    <name type="scientific">Ornithorhynchus anatinus</name>
    <name type="common">Duckbill platypus</name>
    <dbReference type="NCBI Taxonomy" id="9258"/>
    <lineage>
        <taxon>Eukaryota</taxon>
        <taxon>Metazoa</taxon>
        <taxon>Chordata</taxon>
        <taxon>Craniata</taxon>
        <taxon>Vertebrata</taxon>
        <taxon>Euteleostomi</taxon>
        <taxon>Mammalia</taxon>
        <taxon>Monotremata</taxon>
        <taxon>Ornithorhynchidae</taxon>
        <taxon>Ornithorhynchus</taxon>
    </lineage>
</organism>
<evidence type="ECO:0000256" key="1">
    <source>
        <dbReference type="SAM" id="MobiDB-lite"/>
    </source>
</evidence>
<evidence type="ECO:0000313" key="2">
    <source>
        <dbReference type="Ensembl" id="ENSOANP00000046888.1"/>
    </source>
</evidence>
<protein>
    <recommendedName>
        <fullName evidence="4">EF-hand domain-containing protein</fullName>
    </recommendedName>
</protein>
<feature type="region of interest" description="Disordered" evidence="1">
    <location>
        <begin position="83"/>
        <end position="182"/>
    </location>
</feature>
<dbReference type="InterPro" id="IPR039862">
    <property type="entry name" value="NECAB1/2/3"/>
</dbReference>
<evidence type="ECO:0000313" key="3">
    <source>
        <dbReference type="Proteomes" id="UP000002279"/>
    </source>
</evidence>
<sequence length="341" mass="36487">LLPSSRPPPDGVLPKRKPCPPSPGPSPHPPHPADDGKLSFAEFQNYFADGILSSEELRELFSGVGQQSPDSLETEKLCGKLLPRLGFEPGSPGGSWREVGAPGPSRPSAPRRRPGFGDGERPGLCPRTPPEPDSSISQPREGARLSGERWTRGSHLGPGPSRRTALGADSQGGNCGDGGWPAAEEAWVAGSQPSVPVWVSAWGSLQLWGHRSIALQLMTWGLWGWTWASVRWEGSRPGLGRLGEVDRGVQLPPPRSLLCRLFLSAPGGVQIRPLGPGGVEHGGPHRHGRHQTGKESGAGSPCWLGGTLQPLLEHWDPPPQVETPSRLPWSSRLPPRSLRLT</sequence>
<reference evidence="2" key="3">
    <citation type="submission" date="2025-09" db="UniProtKB">
        <authorList>
            <consortium name="Ensembl"/>
        </authorList>
    </citation>
    <scope>IDENTIFICATION</scope>
    <source>
        <strain evidence="2">Glennie</strain>
    </source>
</reference>
<dbReference type="Proteomes" id="UP000002279">
    <property type="component" value="Chromosome 15"/>
</dbReference>
<feature type="region of interest" description="Disordered" evidence="1">
    <location>
        <begin position="1"/>
        <end position="38"/>
    </location>
</feature>
<reference evidence="2" key="2">
    <citation type="submission" date="2025-08" db="UniProtKB">
        <authorList>
            <consortium name="Ensembl"/>
        </authorList>
    </citation>
    <scope>IDENTIFICATION</scope>
    <source>
        <strain evidence="2">Glennie</strain>
    </source>
</reference>
<name>A0A6I8NZK4_ORNAN</name>
<proteinExistence type="predicted"/>
<keyword evidence="3" id="KW-1185">Reference proteome</keyword>
<feature type="region of interest" description="Disordered" evidence="1">
    <location>
        <begin position="313"/>
        <end position="341"/>
    </location>
</feature>
<dbReference type="InParanoid" id="A0A6I8NZK4"/>
<feature type="compositionally biased region" description="Pro residues" evidence="1">
    <location>
        <begin position="19"/>
        <end position="30"/>
    </location>
</feature>
<dbReference type="PANTHER" id="PTHR12178">
    <property type="entry name" value="EF-HAND DOMAIN-CONTAINING PROTEIN"/>
    <property type="match status" value="1"/>
</dbReference>
<reference evidence="2 3" key="1">
    <citation type="journal article" date="2008" name="Nature">
        <title>Genome analysis of the platypus reveals unique signatures of evolution.</title>
        <authorList>
            <person name="Warren W.C."/>
            <person name="Hillier L.W."/>
            <person name="Marshall Graves J.A."/>
            <person name="Birney E."/>
            <person name="Ponting C.P."/>
            <person name="Grutzner F."/>
            <person name="Belov K."/>
            <person name="Miller W."/>
            <person name="Clarke L."/>
            <person name="Chinwalla A.T."/>
            <person name="Yang S.P."/>
            <person name="Heger A."/>
            <person name="Locke D.P."/>
            <person name="Miethke P."/>
            <person name="Waters P.D."/>
            <person name="Veyrunes F."/>
            <person name="Fulton L."/>
            <person name="Fulton B."/>
            <person name="Graves T."/>
            <person name="Wallis J."/>
            <person name="Puente X.S."/>
            <person name="Lopez-Otin C."/>
            <person name="Ordonez G.R."/>
            <person name="Eichler E.E."/>
            <person name="Chen L."/>
            <person name="Cheng Z."/>
            <person name="Deakin J.E."/>
            <person name="Alsop A."/>
            <person name="Thompson K."/>
            <person name="Kirby P."/>
            <person name="Papenfuss A.T."/>
            <person name="Wakefield M.J."/>
            <person name="Olender T."/>
            <person name="Lancet D."/>
            <person name="Huttley G.A."/>
            <person name="Smit A.F."/>
            <person name="Pask A."/>
            <person name="Temple-Smith P."/>
            <person name="Batzer M.A."/>
            <person name="Walker J.A."/>
            <person name="Konkel M.K."/>
            <person name="Harris R.S."/>
            <person name="Whittington C.M."/>
            <person name="Wong E.S."/>
            <person name="Gemmell N.J."/>
            <person name="Buschiazzo E."/>
            <person name="Vargas Jentzsch I.M."/>
            <person name="Merkel A."/>
            <person name="Schmitz J."/>
            <person name="Zemann A."/>
            <person name="Churakov G."/>
            <person name="Kriegs J.O."/>
            <person name="Brosius J."/>
            <person name="Murchison E.P."/>
            <person name="Sachidanandam R."/>
            <person name="Smith C."/>
            <person name="Hannon G.J."/>
            <person name="Tsend-Ayush E."/>
            <person name="McMillan D."/>
            <person name="Attenborough R."/>
            <person name="Rens W."/>
            <person name="Ferguson-Smith M."/>
            <person name="Lefevre C.M."/>
            <person name="Sharp J.A."/>
            <person name="Nicholas K.R."/>
            <person name="Ray D.A."/>
            <person name="Kube M."/>
            <person name="Reinhardt R."/>
            <person name="Pringle T.H."/>
            <person name="Taylor J."/>
            <person name="Jones R.C."/>
            <person name="Nixon B."/>
            <person name="Dacheux J.L."/>
            <person name="Niwa H."/>
            <person name="Sekita Y."/>
            <person name="Huang X."/>
            <person name="Stark A."/>
            <person name="Kheradpour P."/>
            <person name="Kellis M."/>
            <person name="Flicek P."/>
            <person name="Chen Y."/>
            <person name="Webber C."/>
            <person name="Hardison R."/>
            <person name="Nelson J."/>
            <person name="Hallsworth-Pepin K."/>
            <person name="Delehaunty K."/>
            <person name="Markovic C."/>
            <person name="Minx P."/>
            <person name="Feng Y."/>
            <person name="Kremitzki C."/>
            <person name="Mitreva M."/>
            <person name="Glasscock J."/>
            <person name="Wylie T."/>
            <person name="Wohldmann P."/>
            <person name="Thiru P."/>
            <person name="Nhan M.N."/>
            <person name="Pohl C.S."/>
            <person name="Smith S.M."/>
            <person name="Hou S."/>
            <person name="Nefedov M."/>
            <person name="de Jong P.J."/>
            <person name="Renfree M.B."/>
            <person name="Mardis E.R."/>
            <person name="Wilson R.K."/>
        </authorList>
    </citation>
    <scope>NUCLEOTIDE SEQUENCE [LARGE SCALE GENOMIC DNA]</scope>
    <source>
        <strain evidence="2 3">Glennie</strain>
    </source>
</reference>
<accession>A0A6I8NZK4</accession>
<feature type="compositionally biased region" description="Pro residues" evidence="1">
    <location>
        <begin position="1"/>
        <end position="11"/>
    </location>
</feature>
<evidence type="ECO:0008006" key="4">
    <source>
        <dbReference type="Google" id="ProtNLM"/>
    </source>
</evidence>
<dbReference type="PANTHER" id="PTHR12178:SF3">
    <property type="entry name" value="N-TERMINAL EF-HAND CALCIUM-BINDING PROTEIN 3"/>
    <property type="match status" value="1"/>
</dbReference>